<keyword evidence="4" id="KW-0539">Nucleus</keyword>
<evidence type="ECO:0000313" key="7">
    <source>
        <dbReference type="EMBL" id="KAI5072367.1"/>
    </source>
</evidence>
<comment type="similarity">
    <text evidence="2">Belongs to the JARID1 histone demethylase family.</text>
</comment>
<comment type="subcellular location">
    <subcellularLocation>
        <location evidence="1">Nucleus</location>
    </subcellularLocation>
</comment>
<dbReference type="PANTHER" id="PTHR12549:SF38">
    <property type="entry name" value="JMJC DOMAIN-CONTAINING HISTONE DEMETHYLASE 2, ISOFORM A"/>
    <property type="match status" value="1"/>
</dbReference>
<dbReference type="Proteomes" id="UP000886520">
    <property type="component" value="Chromosome 12"/>
</dbReference>
<dbReference type="SMART" id="SM00558">
    <property type="entry name" value="JmjC"/>
    <property type="match status" value="1"/>
</dbReference>
<protein>
    <recommendedName>
        <fullName evidence="6">JmjC domain-containing protein</fullName>
    </recommendedName>
</protein>
<evidence type="ECO:0000256" key="5">
    <source>
        <dbReference type="SAM" id="MobiDB-lite"/>
    </source>
</evidence>
<feature type="compositionally biased region" description="Low complexity" evidence="5">
    <location>
        <begin position="1480"/>
        <end position="1492"/>
    </location>
</feature>
<evidence type="ECO:0000259" key="6">
    <source>
        <dbReference type="PROSITE" id="PS51184"/>
    </source>
</evidence>
<evidence type="ECO:0000256" key="3">
    <source>
        <dbReference type="ARBA" id="ARBA00022723"/>
    </source>
</evidence>
<dbReference type="Pfam" id="PF02373">
    <property type="entry name" value="JmjC"/>
    <property type="match status" value="1"/>
</dbReference>
<dbReference type="GO" id="GO:0006357">
    <property type="term" value="P:regulation of transcription by RNA polymerase II"/>
    <property type="evidence" value="ECO:0007669"/>
    <property type="project" value="TreeGrafter"/>
</dbReference>
<dbReference type="SUPFAM" id="SSF51197">
    <property type="entry name" value="Clavaminate synthase-like"/>
    <property type="match status" value="1"/>
</dbReference>
<feature type="region of interest" description="Disordered" evidence="5">
    <location>
        <begin position="1478"/>
        <end position="1498"/>
    </location>
</feature>
<dbReference type="GO" id="GO:0032454">
    <property type="term" value="F:histone H3K9 demethylase activity"/>
    <property type="evidence" value="ECO:0007669"/>
    <property type="project" value="InterPro"/>
</dbReference>
<dbReference type="EMBL" id="JABFUD020000012">
    <property type="protein sequence ID" value="KAI5072367.1"/>
    <property type="molecule type" value="Genomic_DNA"/>
</dbReference>
<organism evidence="7 8">
    <name type="scientific">Adiantum capillus-veneris</name>
    <name type="common">Maidenhair fern</name>
    <dbReference type="NCBI Taxonomy" id="13818"/>
    <lineage>
        <taxon>Eukaryota</taxon>
        <taxon>Viridiplantae</taxon>
        <taxon>Streptophyta</taxon>
        <taxon>Embryophyta</taxon>
        <taxon>Tracheophyta</taxon>
        <taxon>Polypodiopsida</taxon>
        <taxon>Polypodiidae</taxon>
        <taxon>Polypodiales</taxon>
        <taxon>Pteridineae</taxon>
        <taxon>Pteridaceae</taxon>
        <taxon>Vittarioideae</taxon>
        <taxon>Adiantum</taxon>
    </lineage>
</organism>
<dbReference type="OrthoDB" id="1667110at2759"/>
<evidence type="ECO:0000256" key="2">
    <source>
        <dbReference type="ARBA" id="ARBA00006801"/>
    </source>
</evidence>
<dbReference type="GO" id="GO:0000785">
    <property type="term" value="C:chromatin"/>
    <property type="evidence" value="ECO:0007669"/>
    <property type="project" value="TreeGrafter"/>
</dbReference>
<name>A0A9D4ZFQ9_ADICA</name>
<dbReference type="PANTHER" id="PTHR12549">
    <property type="entry name" value="JMJC DOMAIN-CONTAINING HISTONE DEMETHYLATION PROTEIN"/>
    <property type="match status" value="1"/>
</dbReference>
<gene>
    <name evidence="7" type="ORF">GOP47_0012473</name>
</gene>
<dbReference type="InterPro" id="IPR045109">
    <property type="entry name" value="LSDs-like"/>
</dbReference>
<dbReference type="GO" id="GO:0000118">
    <property type="term" value="C:histone deacetylase complex"/>
    <property type="evidence" value="ECO:0007669"/>
    <property type="project" value="TreeGrafter"/>
</dbReference>
<evidence type="ECO:0000313" key="8">
    <source>
        <dbReference type="Proteomes" id="UP000886520"/>
    </source>
</evidence>
<comment type="caution">
    <text evidence="7">The sequence shown here is derived from an EMBL/GenBank/DDBJ whole genome shotgun (WGS) entry which is preliminary data.</text>
</comment>
<proteinExistence type="inferred from homology"/>
<dbReference type="Gene3D" id="2.60.120.650">
    <property type="entry name" value="Cupin"/>
    <property type="match status" value="1"/>
</dbReference>
<feature type="domain" description="JmjC" evidence="6">
    <location>
        <begin position="1397"/>
        <end position="1709"/>
    </location>
</feature>
<dbReference type="GO" id="GO:0003712">
    <property type="term" value="F:transcription coregulator activity"/>
    <property type="evidence" value="ECO:0007669"/>
    <property type="project" value="TreeGrafter"/>
</dbReference>
<dbReference type="GO" id="GO:0031490">
    <property type="term" value="F:chromatin DNA binding"/>
    <property type="evidence" value="ECO:0007669"/>
    <property type="project" value="TreeGrafter"/>
</dbReference>
<sequence length="1745" mass="196617">MEPFHAIEFSDFGEPPLAEQACVLHHGDNGLVMQRGCNCEEWDAESSCQSNENNELCEMLYNDDAINAVSGVVLSNGSEEKDLCESLYDDEAVYAVTEIIEPFVLDNSLSNELSKTHAEEIAVKVNTCAIIESERISNEIERKGKTSAMDESERLTETEVNNCAVDESVKVKTCAIIESERLAEEMERKGDARSVNESEKMAEMEVNNCAVNESAGSEEWLAAKVSMCVNSKKEVPAEVTTMKCAAVEMEVNNCAVDVGVRSEEQLAVKVSTHVHRKKEAPGEEITMMGFSVDEKSVEDMAADFVDRSLFSENYKRLVWDIEVGDSDGDHCPEAAAADMETYFSLNPLWNEGGESLAGETELDISGIPLCNREKDTLEREDDSCTKTQKSPNFVVHTCTSDGAISSGSEEDSNCNARMGNSFPKAENSLPLLQANRICKQSSNQKVCEQGLLCKDCNGFKDVETAGGCRLGSLDRRLCQCSERRKPKTTDMTEMASRSLVGSWSTKSKRKLIPAFEADAVVVKKLKRVSDSVHAVSGEKCISKPSMSSMFEMENKERLHSKSCREAVKGSEADMPEVSNCRTAKKVARTLESGSLCKKDKRDTSVSKQKVGIEGYSKKYCVVNKISSKVVDEDAAHFNKKLENCAERLMESKLLHKKEHTSLMRRLVKVTSPEDKFCKGLNVTLHQHMSSDGLSTKLIASKRKVENKDSMRKSLDEKLLTLKEKAVLVKAFLEKYPSKSSKAKTCDDKQADVPVNLRCKKSNGKLWKCSNLVMENKVIGQKQNTYVKKRLPDVVPIATPTKKVKLADIGPTNSSGTKSRLKFADHQLPRSVESTQSLKLAEQRSEVPSKGSNKQVGIGAMLQLKEKHSKVASYSLNSTKETLPGSSPNGKLPLLKESESALPRVLTDRLSKKIEERNVFSMPPALPVSIKCMSSDNDDGSVLKNLDDSSQHLDQDTHAGRKWQIGSCHQCRCSEKEIIYCQKCLKKRYCKQCLARWYPKMSRDDLLQACPHCRGFCNCKACLRKDITKSACFEMKQKLSVTKRIKYLRYMLSYIRPLLEQLHSEQLEEVLMEERWRDGKVKVERSKVMQDERLFCNNCRTSIVDLYRGCSTCDYELCLTCCRELRQGHQPGGKEACSAEQCSHARAKGLANDSQTVDQGYHFKIPPWCVNEDHSIPCPPCERGGCGSGVLILKRLLHQDWIRKLVDNVSSFTKMGLKLPHPDVHVPCADCLSRTSKDVPCSADGCGEHLRRAAHRTGSNDNFLYCPTTQVVKEEGLEHFRRHWLHGEPVIVRDVLEETKGLSWEPMVMWRAFRDTTRKNAHNQTTSVKAVDCLDWCEVEINIHQFFKGYQEGRMHGDGWPEMLKLKDWPPSNTFEEKLPRHGAEFISALPFQEYTHPKEGVLNLASKLPDYVMKPDLGPKTYIAYGMEKELGRGDSVTKLHCDISDAVNVLTHTSDVPLRDWQKKCLDEYLKRRKKKLTSKGTSSGLKSSLKQGPKDGNVVEHAFGKRVHQSEICLLEAAADAWPLDSRRITNNGGLAQLPVIDGQEGILLEHESVIHKNKPTLDKEWNGGKEVINKKEEGEQLHLTRTDNMYGGALWDIFRREDVPKLQEYLRTHYLDFRHIQEQPLKQVIHPVHDQTIYLTEYHKRRLKDEFGVEAWTFEQRVGEAIFIPAGCPHQVRNMQSCIKVAMDFVSPENIQECLRLTEEFRLLPKEHRAKEDKLEVKKMMLYAASRSVKELTHLTSA</sequence>
<dbReference type="InterPro" id="IPR003347">
    <property type="entry name" value="JmjC_dom"/>
</dbReference>
<feature type="region of interest" description="Disordered" evidence="5">
    <location>
        <begin position="827"/>
        <end position="853"/>
    </location>
</feature>
<accession>A0A9D4ZFQ9</accession>
<dbReference type="GO" id="GO:0046872">
    <property type="term" value="F:metal ion binding"/>
    <property type="evidence" value="ECO:0007669"/>
    <property type="project" value="UniProtKB-KW"/>
</dbReference>
<keyword evidence="3" id="KW-0479">Metal-binding</keyword>
<keyword evidence="8" id="KW-1185">Reference proteome</keyword>
<reference evidence="7" key="1">
    <citation type="submission" date="2021-01" db="EMBL/GenBank/DDBJ databases">
        <title>Adiantum capillus-veneris genome.</title>
        <authorList>
            <person name="Fang Y."/>
            <person name="Liao Q."/>
        </authorList>
    </citation>
    <scope>NUCLEOTIDE SEQUENCE</scope>
    <source>
        <strain evidence="7">H3</strain>
        <tissue evidence="7">Leaf</tissue>
    </source>
</reference>
<evidence type="ECO:0000256" key="4">
    <source>
        <dbReference type="ARBA" id="ARBA00023242"/>
    </source>
</evidence>
<evidence type="ECO:0000256" key="1">
    <source>
        <dbReference type="ARBA" id="ARBA00004123"/>
    </source>
</evidence>
<dbReference type="PROSITE" id="PS51184">
    <property type="entry name" value="JMJC"/>
    <property type="match status" value="1"/>
</dbReference>